<evidence type="ECO:0000313" key="1">
    <source>
        <dbReference type="EMBL" id="NEC39688.1"/>
    </source>
</evidence>
<reference evidence="1 2" key="1">
    <citation type="submission" date="2020-01" db="EMBL/GenBank/DDBJ databases">
        <title>Insect and environment-associated Actinomycetes.</title>
        <authorList>
            <person name="Currrie C."/>
            <person name="Chevrette M."/>
            <person name="Carlson C."/>
            <person name="Stubbendieck R."/>
            <person name="Wendt-Pienkowski E."/>
        </authorList>
    </citation>
    <scope>NUCLEOTIDE SEQUENCE [LARGE SCALE GENOMIC DNA]</scope>
    <source>
        <strain evidence="1 2">SID7739</strain>
    </source>
</reference>
<proteinExistence type="predicted"/>
<gene>
    <name evidence="1" type="ORF">G3I66_42170</name>
</gene>
<accession>A0A6G3TTR6</accession>
<dbReference type="AlphaFoldDB" id="A0A6G3TTR6"/>
<comment type="caution">
    <text evidence="1">The sequence shown here is derived from an EMBL/GenBank/DDBJ whole genome shotgun (WGS) entry which is preliminary data.</text>
</comment>
<dbReference type="EMBL" id="JAAGMQ010001237">
    <property type="protein sequence ID" value="NEC39688.1"/>
    <property type="molecule type" value="Genomic_DNA"/>
</dbReference>
<organism evidence="1 2">
    <name type="scientific">Streptomyces rubrogriseus</name>
    <dbReference type="NCBI Taxonomy" id="194673"/>
    <lineage>
        <taxon>Bacteria</taxon>
        <taxon>Bacillati</taxon>
        <taxon>Actinomycetota</taxon>
        <taxon>Actinomycetes</taxon>
        <taxon>Kitasatosporales</taxon>
        <taxon>Streptomycetaceae</taxon>
        <taxon>Streptomyces</taxon>
        <taxon>Streptomyces violaceoruber group</taxon>
    </lineage>
</organism>
<name>A0A6G3TTR6_9ACTN</name>
<dbReference type="RefSeq" id="WP_164279628.1">
    <property type="nucleotide sequence ID" value="NZ_JAAGMQ010001237.1"/>
</dbReference>
<protein>
    <submittedName>
        <fullName evidence="1">Uncharacterized protein</fullName>
    </submittedName>
</protein>
<evidence type="ECO:0000313" key="2">
    <source>
        <dbReference type="Proteomes" id="UP000475666"/>
    </source>
</evidence>
<dbReference type="Proteomes" id="UP000475666">
    <property type="component" value="Unassembled WGS sequence"/>
</dbReference>
<sequence>MSEPLRTSRRRWIAAWAVTAAVGLLATAVLDASSTPGPRPEEPVGAVCAERIADIEKQLARAGREGDDGVLTFSRVEAGAADDCDEELRDHFGGGR</sequence>